<dbReference type="SUPFAM" id="SSF109640">
    <property type="entry name" value="KRAB domain (Kruppel-associated box)"/>
    <property type="match status" value="1"/>
</dbReference>
<organism evidence="2 3">
    <name type="scientific">Pelobates cultripes</name>
    <name type="common">Western spadefoot toad</name>
    <dbReference type="NCBI Taxonomy" id="61616"/>
    <lineage>
        <taxon>Eukaryota</taxon>
        <taxon>Metazoa</taxon>
        <taxon>Chordata</taxon>
        <taxon>Craniata</taxon>
        <taxon>Vertebrata</taxon>
        <taxon>Euteleostomi</taxon>
        <taxon>Amphibia</taxon>
        <taxon>Batrachia</taxon>
        <taxon>Anura</taxon>
        <taxon>Pelobatoidea</taxon>
        <taxon>Pelobatidae</taxon>
        <taxon>Pelobates</taxon>
    </lineage>
</organism>
<dbReference type="InterPro" id="IPR001909">
    <property type="entry name" value="KRAB"/>
</dbReference>
<sequence>MAFQVPVVFNDVVASFTVEQWINLAGWKKELYHNVVKDIHKILKKQGYTIINPDVLFNIQKTDESCIRIDSSLAEREPDVVRDVPDLLLRIKEESAEEAHCSTEKPKIKEERDTALPPKSCPVITSVVSLSIKEEQMACDEVVKVSVPSKTNPPEVQDGSMFFIKQEEEVYSIDDYNTVGLETTVQETSSPTVTIKQEFDPLHQIKQEETRGYPDIIPVVVKEEEGEPMEEISTTVSSAAALGRLSSKADCEPSYRYQTSNYGEMDTSSDIEEIPLDYSSVSREQQKQILLAQMREALQSSEELPCFPYNPQKSAKELEEEKCEILVEESCVGKTDWCSCGLCIKIPSEEESLCCQEVRNLRKHLTSDSDCITRHERFHQFCLDEEMVYLIFRTLGTYTSRPAEWDYNRKLRKTAFRSFTCWIHEFLGARNSRPIPACVVNSIRKKFPDPENVSFGFIRLQDYAAVDMADDL</sequence>
<gene>
    <name evidence="2" type="ORF">PECUL_23A033902</name>
</gene>
<evidence type="ECO:0000313" key="3">
    <source>
        <dbReference type="Proteomes" id="UP001295444"/>
    </source>
</evidence>
<dbReference type="InterPro" id="IPR036051">
    <property type="entry name" value="KRAB_dom_sf"/>
</dbReference>
<keyword evidence="3" id="KW-1185">Reference proteome</keyword>
<protein>
    <submittedName>
        <fullName evidence="2">P2X purinoceptor 7-like</fullName>
    </submittedName>
</protein>
<accession>A0AAD1TBZ7</accession>
<dbReference type="InterPro" id="IPR046815">
    <property type="entry name" value="P2RX7_C"/>
</dbReference>
<dbReference type="AlphaFoldDB" id="A0AAD1TBZ7"/>
<evidence type="ECO:0000313" key="2">
    <source>
        <dbReference type="EMBL" id="CAH2319878.1"/>
    </source>
</evidence>
<dbReference type="PANTHER" id="PTHR36981:SF9">
    <property type="entry name" value="NANOR-RELATED"/>
    <property type="match status" value="1"/>
</dbReference>
<dbReference type="PANTHER" id="PTHR36981">
    <property type="entry name" value="ZGC:195170"/>
    <property type="match status" value="1"/>
</dbReference>
<evidence type="ECO:0000259" key="1">
    <source>
        <dbReference type="PROSITE" id="PS50805"/>
    </source>
</evidence>
<feature type="domain" description="KRAB" evidence="1">
    <location>
        <begin position="7"/>
        <end position="78"/>
    </location>
</feature>
<dbReference type="GO" id="GO:0006355">
    <property type="term" value="P:regulation of DNA-templated transcription"/>
    <property type="evidence" value="ECO:0007669"/>
    <property type="project" value="InterPro"/>
</dbReference>
<dbReference type="EMBL" id="OW240921">
    <property type="protein sequence ID" value="CAH2319878.1"/>
    <property type="molecule type" value="Genomic_DNA"/>
</dbReference>
<dbReference type="Pfam" id="PF01352">
    <property type="entry name" value="KRAB"/>
    <property type="match status" value="1"/>
</dbReference>
<dbReference type="Pfam" id="PF20478">
    <property type="entry name" value="P2RX7_C"/>
    <property type="match status" value="1"/>
</dbReference>
<proteinExistence type="predicted"/>
<reference evidence="2" key="1">
    <citation type="submission" date="2022-03" db="EMBL/GenBank/DDBJ databases">
        <authorList>
            <person name="Alioto T."/>
            <person name="Alioto T."/>
            <person name="Gomez Garrido J."/>
        </authorList>
    </citation>
    <scope>NUCLEOTIDE SEQUENCE</scope>
</reference>
<dbReference type="SMART" id="SM00349">
    <property type="entry name" value="KRAB"/>
    <property type="match status" value="1"/>
</dbReference>
<dbReference type="Proteomes" id="UP001295444">
    <property type="component" value="Chromosome 10"/>
</dbReference>
<dbReference type="PROSITE" id="PS50805">
    <property type="entry name" value="KRAB"/>
    <property type="match status" value="1"/>
</dbReference>
<name>A0AAD1TBZ7_PELCU</name>